<protein>
    <submittedName>
        <fullName evidence="2">Uncharacterized protein</fullName>
    </submittedName>
</protein>
<feature type="region of interest" description="Disordered" evidence="1">
    <location>
        <begin position="1"/>
        <end position="41"/>
    </location>
</feature>
<organism evidence="2 3">
    <name type="scientific">Corchorus olitorius</name>
    <dbReference type="NCBI Taxonomy" id="93759"/>
    <lineage>
        <taxon>Eukaryota</taxon>
        <taxon>Viridiplantae</taxon>
        <taxon>Streptophyta</taxon>
        <taxon>Embryophyta</taxon>
        <taxon>Tracheophyta</taxon>
        <taxon>Spermatophyta</taxon>
        <taxon>Magnoliopsida</taxon>
        <taxon>eudicotyledons</taxon>
        <taxon>Gunneridae</taxon>
        <taxon>Pentapetalae</taxon>
        <taxon>rosids</taxon>
        <taxon>malvids</taxon>
        <taxon>Malvales</taxon>
        <taxon>Malvaceae</taxon>
        <taxon>Grewioideae</taxon>
        <taxon>Apeibeae</taxon>
        <taxon>Corchorus</taxon>
    </lineage>
</organism>
<sequence length="41" mass="4659">MVRGGEVDRGRSVPTFEKQCSLKKEQQWDPLYLEPQAGPTP</sequence>
<accession>A0A1R3K182</accession>
<evidence type="ECO:0000313" key="2">
    <source>
        <dbReference type="EMBL" id="OMP00738.1"/>
    </source>
</evidence>
<dbReference type="AlphaFoldDB" id="A0A1R3K182"/>
<reference evidence="3" key="1">
    <citation type="submission" date="2013-09" db="EMBL/GenBank/DDBJ databases">
        <title>Corchorus olitorius genome sequencing.</title>
        <authorList>
            <person name="Alam M."/>
            <person name="Haque M.S."/>
            <person name="Islam M.S."/>
            <person name="Emdad E.M."/>
            <person name="Islam M.M."/>
            <person name="Ahmed B."/>
            <person name="Halim A."/>
            <person name="Hossen Q.M.M."/>
            <person name="Hossain M.Z."/>
            <person name="Ahmed R."/>
            <person name="Khan M.M."/>
            <person name="Islam R."/>
            <person name="Rashid M.M."/>
            <person name="Khan S.A."/>
            <person name="Rahman M.S."/>
            <person name="Alam M."/>
            <person name="Yahiya A.S."/>
            <person name="Khan M.S."/>
            <person name="Azam M.S."/>
            <person name="Haque T."/>
            <person name="Lashkar M.Z.H."/>
            <person name="Akhand A.I."/>
            <person name="Morshed G."/>
            <person name="Roy S."/>
            <person name="Uddin K.S."/>
            <person name="Rabeya T."/>
            <person name="Hossain A.S."/>
            <person name="Chowdhury A."/>
            <person name="Snigdha A.R."/>
            <person name="Mortoza M.S."/>
            <person name="Matin S.A."/>
            <person name="Hoque S.M.E."/>
            <person name="Islam M.K."/>
            <person name="Roy D.K."/>
            <person name="Haider R."/>
            <person name="Moosa M.M."/>
            <person name="Elias S.M."/>
            <person name="Hasan A.M."/>
            <person name="Jahan S."/>
            <person name="Shafiuddin M."/>
            <person name="Mahmood N."/>
            <person name="Shommy N.S."/>
        </authorList>
    </citation>
    <scope>NUCLEOTIDE SEQUENCE [LARGE SCALE GENOMIC DNA]</scope>
    <source>
        <strain evidence="3">cv. O-4</strain>
    </source>
</reference>
<keyword evidence="3" id="KW-1185">Reference proteome</keyword>
<proteinExistence type="predicted"/>
<comment type="caution">
    <text evidence="2">The sequence shown here is derived from an EMBL/GenBank/DDBJ whole genome shotgun (WGS) entry which is preliminary data.</text>
</comment>
<evidence type="ECO:0000313" key="3">
    <source>
        <dbReference type="Proteomes" id="UP000187203"/>
    </source>
</evidence>
<evidence type="ECO:0000256" key="1">
    <source>
        <dbReference type="SAM" id="MobiDB-lite"/>
    </source>
</evidence>
<dbReference type="EMBL" id="AWUE01014916">
    <property type="protein sequence ID" value="OMP00738.1"/>
    <property type="molecule type" value="Genomic_DNA"/>
</dbReference>
<dbReference type="Proteomes" id="UP000187203">
    <property type="component" value="Unassembled WGS sequence"/>
</dbReference>
<gene>
    <name evidence="2" type="ORF">COLO4_12409</name>
</gene>
<feature type="compositionally biased region" description="Basic and acidic residues" evidence="1">
    <location>
        <begin position="1"/>
        <end position="11"/>
    </location>
</feature>
<name>A0A1R3K182_9ROSI</name>